<reference evidence="5 6" key="1">
    <citation type="journal article" date="2018" name="J. Microbiol.">
        <title>Aestuariibaculum marinum sp. nov., a marine bacterium isolated from seawater in South Korea.</title>
        <authorList>
            <person name="Choi J."/>
            <person name="Lee D."/>
            <person name="Jang J.H."/>
            <person name="Cha S."/>
            <person name="Seo T."/>
        </authorList>
    </citation>
    <scope>NUCLEOTIDE SEQUENCE [LARGE SCALE GENOMIC DNA]</scope>
    <source>
        <strain evidence="5 6">IP7</strain>
    </source>
</reference>
<dbReference type="Gene3D" id="3.40.50.620">
    <property type="entry name" value="HUPs"/>
    <property type="match status" value="1"/>
</dbReference>
<dbReference type="Pfam" id="PF00733">
    <property type="entry name" value="Asn_synthase"/>
    <property type="match status" value="1"/>
</dbReference>
<gene>
    <name evidence="5" type="ORF">ICJ85_07565</name>
</gene>
<keyword evidence="6" id="KW-1185">Reference proteome</keyword>
<evidence type="ECO:0000256" key="1">
    <source>
        <dbReference type="ARBA" id="ARBA00005187"/>
    </source>
</evidence>
<dbReference type="InterPro" id="IPR014729">
    <property type="entry name" value="Rossmann-like_a/b/a_fold"/>
</dbReference>
<organism evidence="5 6">
    <name type="scientific">Aestuariibaculum marinum</name>
    <dbReference type="NCBI Taxonomy" id="2683592"/>
    <lineage>
        <taxon>Bacteria</taxon>
        <taxon>Pseudomonadati</taxon>
        <taxon>Bacteroidota</taxon>
        <taxon>Flavobacteriia</taxon>
        <taxon>Flavobacteriales</taxon>
        <taxon>Flavobacteriaceae</taxon>
    </lineage>
</organism>
<evidence type="ECO:0000313" key="5">
    <source>
        <dbReference type="EMBL" id="MBD0823876.1"/>
    </source>
</evidence>
<dbReference type="RefSeq" id="WP_188223191.1">
    <property type="nucleotide sequence ID" value="NZ_JACVXD010000003.1"/>
</dbReference>
<dbReference type="EMBL" id="JACVXD010000003">
    <property type="protein sequence ID" value="MBD0823876.1"/>
    <property type="molecule type" value="Genomic_DNA"/>
</dbReference>
<dbReference type="AlphaFoldDB" id="A0A8J6PXF8"/>
<dbReference type="InterPro" id="IPR001962">
    <property type="entry name" value="Asn_synthase"/>
</dbReference>
<evidence type="ECO:0000259" key="4">
    <source>
        <dbReference type="Pfam" id="PF00733"/>
    </source>
</evidence>
<comment type="catalytic activity">
    <reaction evidence="3">
        <text>L-aspartate + L-glutamine + ATP + H2O = L-asparagine + L-glutamate + AMP + diphosphate + H(+)</text>
        <dbReference type="Rhea" id="RHEA:12228"/>
        <dbReference type="ChEBI" id="CHEBI:15377"/>
        <dbReference type="ChEBI" id="CHEBI:15378"/>
        <dbReference type="ChEBI" id="CHEBI:29985"/>
        <dbReference type="ChEBI" id="CHEBI:29991"/>
        <dbReference type="ChEBI" id="CHEBI:30616"/>
        <dbReference type="ChEBI" id="CHEBI:33019"/>
        <dbReference type="ChEBI" id="CHEBI:58048"/>
        <dbReference type="ChEBI" id="CHEBI:58359"/>
        <dbReference type="ChEBI" id="CHEBI:456215"/>
        <dbReference type="EC" id="6.3.5.4"/>
    </reaction>
</comment>
<dbReference type="InterPro" id="IPR051786">
    <property type="entry name" value="ASN_synthetase/amidase"/>
</dbReference>
<dbReference type="GO" id="GO:0006529">
    <property type="term" value="P:asparagine biosynthetic process"/>
    <property type="evidence" value="ECO:0007669"/>
    <property type="project" value="InterPro"/>
</dbReference>
<dbReference type="EC" id="6.3.5.4" evidence="2"/>
<dbReference type="GO" id="GO:0004066">
    <property type="term" value="F:asparagine synthase (glutamine-hydrolyzing) activity"/>
    <property type="evidence" value="ECO:0007669"/>
    <property type="project" value="UniProtKB-EC"/>
</dbReference>
<dbReference type="SUPFAM" id="SSF52402">
    <property type="entry name" value="Adenine nucleotide alpha hydrolases-like"/>
    <property type="match status" value="1"/>
</dbReference>
<name>A0A8J6PXF8_9FLAO</name>
<protein>
    <recommendedName>
        <fullName evidence="2">asparagine synthase (glutamine-hydrolyzing)</fullName>
        <ecNumber evidence="2">6.3.5.4</ecNumber>
    </recommendedName>
</protein>
<evidence type="ECO:0000256" key="3">
    <source>
        <dbReference type="ARBA" id="ARBA00048741"/>
    </source>
</evidence>
<comment type="pathway">
    <text evidence="1">Amino-acid biosynthesis; L-asparagine biosynthesis; L-asparagine from L-aspartate (L-Gln route): step 1/1.</text>
</comment>
<comment type="caution">
    <text evidence="5">The sequence shown here is derived from an EMBL/GenBank/DDBJ whole genome shotgun (WGS) entry which is preliminary data.</text>
</comment>
<proteinExistence type="predicted"/>
<sequence length="469" mass="54294">MNHIQTPIIPITQQFARRKGVSHDIHKEALCVYVALGFFLGEDAFYKDECVLQPGKQYTLDENNHILKEDTYFNWHYSPRSISLKSALEEYTDLFEDIIKTQSLKAPVILPLSGGLDSRTQAVALSHLKADVTSYSYSFTNGFNEHNIAEDIAKVCGFRFQAFKIPEGYLWKNINELSRINNCYTNFTPPRQMAVLSQLKQMQGEFSLGHWGDVLFDSGIKQNEASLSVLDIVYKKIVKPSGLVLAKLLWKQWGLHGDFEAYLKARLKVLLNGIDIDNTSAKIRAFKSLYWAPRWTSVNLSVFQEVHPVNLPYYDDRMCRFICELPEKHLANRQLQIAYIKQRNPELAKVMWQAQKPFNLCNYQNNTAPRNLPYRITNKMKRTLGEVMGRKFIQRNWELQFLGKTNDEALREYVFDEGFLEFVGPDTVQQIYSSFKSKASVTYAHPLDMLLVLSVWRKGELNEMLKEDL</sequence>
<dbReference type="Proteomes" id="UP000621516">
    <property type="component" value="Unassembled WGS sequence"/>
</dbReference>
<dbReference type="PANTHER" id="PTHR43284:SF1">
    <property type="entry name" value="ASPARAGINE SYNTHETASE"/>
    <property type="match status" value="1"/>
</dbReference>
<accession>A0A8J6PXF8</accession>
<feature type="domain" description="Asparagine synthetase" evidence="4">
    <location>
        <begin position="92"/>
        <end position="179"/>
    </location>
</feature>
<evidence type="ECO:0000313" key="6">
    <source>
        <dbReference type="Proteomes" id="UP000621516"/>
    </source>
</evidence>
<dbReference type="PANTHER" id="PTHR43284">
    <property type="entry name" value="ASPARAGINE SYNTHETASE (GLUTAMINE-HYDROLYZING)"/>
    <property type="match status" value="1"/>
</dbReference>
<evidence type="ECO:0000256" key="2">
    <source>
        <dbReference type="ARBA" id="ARBA00012737"/>
    </source>
</evidence>